<feature type="transmembrane region" description="Helical" evidence="2">
    <location>
        <begin position="100"/>
        <end position="124"/>
    </location>
</feature>
<feature type="compositionally biased region" description="Low complexity" evidence="1">
    <location>
        <begin position="417"/>
        <end position="426"/>
    </location>
</feature>
<dbReference type="PANTHER" id="PTHR23542:SF1">
    <property type="entry name" value="MAJOR FACILITATOR SUPERFAMILY (MFS) PROFILE DOMAIN-CONTAINING PROTEIN"/>
    <property type="match status" value="1"/>
</dbReference>
<dbReference type="SUPFAM" id="SSF103473">
    <property type="entry name" value="MFS general substrate transporter"/>
    <property type="match status" value="1"/>
</dbReference>
<feature type="transmembrane region" description="Helical" evidence="2">
    <location>
        <begin position="144"/>
        <end position="163"/>
    </location>
</feature>
<dbReference type="HOGENOM" id="CLU_622430_0_0_11"/>
<dbReference type="Proteomes" id="UP000029482">
    <property type="component" value="Chromosome"/>
</dbReference>
<feature type="transmembrane region" description="Helical" evidence="2">
    <location>
        <begin position="207"/>
        <end position="230"/>
    </location>
</feature>
<protein>
    <recommendedName>
        <fullName evidence="5">MFS transporter</fullName>
    </recommendedName>
</protein>
<dbReference type="EMBL" id="CP009438">
    <property type="protein sequence ID" value="AIR98980.1"/>
    <property type="molecule type" value="Genomic_DNA"/>
</dbReference>
<keyword evidence="2" id="KW-0472">Membrane</keyword>
<feature type="region of interest" description="Disordered" evidence="1">
    <location>
        <begin position="450"/>
        <end position="478"/>
    </location>
</feature>
<feature type="transmembrane region" description="Helical" evidence="2">
    <location>
        <begin position="12"/>
        <end position="36"/>
    </location>
</feature>
<feature type="transmembrane region" description="Helical" evidence="2">
    <location>
        <begin position="363"/>
        <end position="381"/>
    </location>
</feature>
<dbReference type="STRING" id="1907.SGLAU_14985"/>
<evidence type="ECO:0000256" key="2">
    <source>
        <dbReference type="SAM" id="Phobius"/>
    </source>
</evidence>
<name>A0A089YZD1_STRGA</name>
<dbReference type="InterPro" id="IPR036259">
    <property type="entry name" value="MFS_trans_sf"/>
</dbReference>
<dbReference type="AlphaFoldDB" id="A0A089YZD1"/>
<accession>A0A089YZD1</accession>
<proteinExistence type="predicted"/>
<evidence type="ECO:0000313" key="3">
    <source>
        <dbReference type="EMBL" id="AIR98980.1"/>
    </source>
</evidence>
<dbReference type="PANTHER" id="PTHR23542">
    <property type="match status" value="1"/>
</dbReference>
<keyword evidence="2" id="KW-1133">Transmembrane helix</keyword>
<feature type="transmembrane region" description="Helical" evidence="2">
    <location>
        <begin position="77"/>
        <end position="94"/>
    </location>
</feature>
<gene>
    <name evidence="3" type="ORF">SGLAU_14985</name>
</gene>
<dbReference type="eggNOG" id="COG2814">
    <property type="taxonomic scope" value="Bacteria"/>
</dbReference>
<feature type="region of interest" description="Disordered" evidence="1">
    <location>
        <begin position="392"/>
        <end position="435"/>
    </location>
</feature>
<feature type="transmembrane region" description="Helical" evidence="2">
    <location>
        <begin position="328"/>
        <end position="351"/>
    </location>
</feature>
<sequence>MTYRELATRPVLTWSLVAVGARMPVAMAPLAVVFLVRERPGGYSLGALLAAAYVLGEIVGAPVLGMRVRPETARRQMAAGLAAGAVGFAGLGTLPQAPAVVLAACAFLAGAAPAASAGGLRSLLTGRLVPKHAVTQALSVESMLMSGIWALSPAAVTGLALGVAPRVPLLLAALLVLAAAGGLWLLPEGWDVEEAAAEGRSMLRLLAGAWPVYVTGAASIALLALAELLLPALLEHRGIGVGWAGPLLSGFALGSAVGAFLYGMRSWPGRLRTRSVVLMLGVSGCATLIALLPGIAGITIALTAAGILQAGAVITRNLALQQALPPSALAAGYSVMYAAASAGYAVTGSAAGALLKVTTPDRAILAGVGLTLVLVAVGAWGEARLDRRAVAAPGSAAPGRIGPGTADAVASGGGAADGAAAPRAGDAPGGGPAAEAGAVVAEGGVAPGSGGRAAAGGAVGSGPEGPAVCGGGDAQRGL</sequence>
<feature type="transmembrane region" description="Helical" evidence="2">
    <location>
        <begin position="242"/>
        <end position="264"/>
    </location>
</feature>
<evidence type="ECO:0000313" key="4">
    <source>
        <dbReference type="Proteomes" id="UP000029482"/>
    </source>
</evidence>
<dbReference type="KEGG" id="sgu:SGLAU_14985"/>
<feature type="transmembrane region" description="Helical" evidence="2">
    <location>
        <begin position="169"/>
        <end position="186"/>
    </location>
</feature>
<evidence type="ECO:0000256" key="1">
    <source>
        <dbReference type="SAM" id="MobiDB-lite"/>
    </source>
</evidence>
<keyword evidence="2" id="KW-0812">Transmembrane</keyword>
<evidence type="ECO:0008006" key="5">
    <source>
        <dbReference type="Google" id="ProtNLM"/>
    </source>
</evidence>
<feature type="transmembrane region" description="Helical" evidence="2">
    <location>
        <begin position="276"/>
        <end position="308"/>
    </location>
</feature>
<keyword evidence="4" id="KW-1185">Reference proteome</keyword>
<feature type="transmembrane region" description="Helical" evidence="2">
    <location>
        <begin position="42"/>
        <end position="65"/>
    </location>
</feature>
<dbReference type="Gene3D" id="1.20.1250.20">
    <property type="entry name" value="MFS general substrate transporter like domains"/>
    <property type="match status" value="1"/>
</dbReference>
<organism evidence="3 4">
    <name type="scientific">Streptomyces glaucescens</name>
    <dbReference type="NCBI Taxonomy" id="1907"/>
    <lineage>
        <taxon>Bacteria</taxon>
        <taxon>Bacillati</taxon>
        <taxon>Actinomycetota</taxon>
        <taxon>Actinomycetes</taxon>
        <taxon>Kitasatosporales</taxon>
        <taxon>Streptomycetaceae</taxon>
        <taxon>Streptomyces</taxon>
    </lineage>
</organism>
<reference evidence="4" key="1">
    <citation type="journal article" date="2015" name="J. Biotechnol.">
        <title>Complete genome sequence of the actinobacterium Streptomyces glaucescens GLA.O (DSM 40922) consisting of a linear chromosome and one linear plasmid.</title>
        <authorList>
            <person name="Ortseifen V."/>
            <person name="Winkler A."/>
            <person name="Albersmeier A."/>
            <person name="Wendler S."/>
            <person name="Puhler A."/>
            <person name="Kalinowski J."/>
            <person name="Ruckert C."/>
        </authorList>
    </citation>
    <scope>NUCLEOTIDE SEQUENCE [LARGE SCALE GENOMIC DNA]</scope>
    <source>
        <strain evidence="4">DSM 40922 / GLA O</strain>
    </source>
</reference>